<dbReference type="SUPFAM" id="SSF55298">
    <property type="entry name" value="YjgF-like"/>
    <property type="match status" value="1"/>
</dbReference>
<dbReference type="InterPro" id="IPR006175">
    <property type="entry name" value="YjgF/YER057c/UK114"/>
</dbReference>
<sequence>MSAPKYNNPPDGAGCFADTVYYSQTVDVGGGLVKCAGQGGWTVAEGPDGPIPRPAREQVDNAFRNVDHVLREAGLAGGARDVYLVRSYHVNMEETLDMVTEAMRAWVGHRPVWTAVGVARLADARMKIEIDVEAKRHAHCSQDNETSTAGQAG</sequence>
<evidence type="ECO:0000313" key="1">
    <source>
        <dbReference type="EMBL" id="POR36410.1"/>
    </source>
</evidence>
<protein>
    <recommendedName>
        <fullName evidence="3">RutC family protein YjgH</fullName>
    </recommendedName>
</protein>
<gene>
    <name evidence="1" type="ORF">TPAR_03393</name>
</gene>
<name>A0A2S4L1V5_9HYPO</name>
<dbReference type="STRING" id="94208.A0A2S4L1V5"/>
<dbReference type="Gene3D" id="3.30.1330.40">
    <property type="entry name" value="RutC-like"/>
    <property type="match status" value="1"/>
</dbReference>
<dbReference type="OrthoDB" id="309640at2759"/>
<keyword evidence="2" id="KW-1185">Reference proteome</keyword>
<dbReference type="Pfam" id="PF01042">
    <property type="entry name" value="Ribonuc_L-PSP"/>
    <property type="match status" value="1"/>
</dbReference>
<dbReference type="AlphaFoldDB" id="A0A2S4L1V5"/>
<accession>A0A2S4L1V5</accession>
<reference evidence="1 2" key="1">
    <citation type="submission" date="2018-01" db="EMBL/GenBank/DDBJ databases">
        <title>Harnessing the power of phylogenomics to disentangle the directionality and signatures of interkingdom host jumping in the parasitic fungal genus Tolypocladium.</title>
        <authorList>
            <person name="Quandt C.A."/>
            <person name="Patterson W."/>
            <person name="Spatafora J.W."/>
        </authorList>
    </citation>
    <scope>NUCLEOTIDE SEQUENCE [LARGE SCALE GENOMIC DNA]</scope>
    <source>
        <strain evidence="1 2">NRBC 100945</strain>
    </source>
</reference>
<organism evidence="1 2">
    <name type="scientific">Tolypocladium paradoxum</name>
    <dbReference type="NCBI Taxonomy" id="94208"/>
    <lineage>
        <taxon>Eukaryota</taxon>
        <taxon>Fungi</taxon>
        <taxon>Dikarya</taxon>
        <taxon>Ascomycota</taxon>
        <taxon>Pezizomycotina</taxon>
        <taxon>Sordariomycetes</taxon>
        <taxon>Hypocreomycetidae</taxon>
        <taxon>Hypocreales</taxon>
        <taxon>Ophiocordycipitaceae</taxon>
        <taxon>Tolypocladium</taxon>
    </lineage>
</organism>
<dbReference type="InterPro" id="IPR035959">
    <property type="entry name" value="RutC-like_sf"/>
</dbReference>
<dbReference type="PANTHER" id="PTHR43857:SF1">
    <property type="entry name" value="YJGH FAMILY PROTEIN"/>
    <property type="match status" value="1"/>
</dbReference>
<proteinExistence type="predicted"/>
<comment type="caution">
    <text evidence="1">The sequence shown here is derived from an EMBL/GenBank/DDBJ whole genome shotgun (WGS) entry which is preliminary data.</text>
</comment>
<evidence type="ECO:0008006" key="3">
    <source>
        <dbReference type="Google" id="ProtNLM"/>
    </source>
</evidence>
<evidence type="ECO:0000313" key="2">
    <source>
        <dbReference type="Proteomes" id="UP000237481"/>
    </source>
</evidence>
<dbReference type="Proteomes" id="UP000237481">
    <property type="component" value="Unassembled WGS sequence"/>
</dbReference>
<dbReference type="PANTHER" id="PTHR43857">
    <property type="entry name" value="BLR7761 PROTEIN"/>
    <property type="match status" value="1"/>
</dbReference>
<dbReference type="EMBL" id="PKSG01000325">
    <property type="protein sequence ID" value="POR36410.1"/>
    <property type="molecule type" value="Genomic_DNA"/>
</dbReference>